<feature type="transmembrane region" description="Helical" evidence="15">
    <location>
        <begin position="173"/>
        <end position="192"/>
    </location>
</feature>
<keyword evidence="14" id="KW-0862">Zinc</keyword>
<evidence type="ECO:0000256" key="2">
    <source>
        <dbReference type="ARBA" id="ARBA00004760"/>
    </source>
</evidence>
<keyword evidence="7" id="KW-0746">Sphingolipid metabolism</keyword>
<dbReference type="PANTHER" id="PTHR46139">
    <property type="entry name" value="ALKALINE CERAMIDASE"/>
    <property type="match status" value="1"/>
</dbReference>
<protein>
    <recommendedName>
        <fullName evidence="15">Alkaline ceramidase</fullName>
        <ecNumber evidence="15">3.5.1.-</ecNumber>
    </recommendedName>
</protein>
<keyword evidence="6 15" id="KW-0378">Hydrolase</keyword>
<evidence type="ECO:0000256" key="12">
    <source>
        <dbReference type="ARBA" id="ARBA00049511"/>
    </source>
</evidence>
<feature type="binding site" evidence="13">
    <location>
        <position position="18"/>
    </location>
    <ligand>
        <name>Ca(2+)</name>
        <dbReference type="ChEBI" id="CHEBI:29108"/>
    </ligand>
</feature>
<evidence type="ECO:0000256" key="3">
    <source>
        <dbReference type="ARBA" id="ARBA00004991"/>
    </source>
</evidence>
<feature type="binding site" evidence="13">
    <location>
        <position position="17"/>
    </location>
    <ligand>
        <name>Ca(2+)</name>
        <dbReference type="ChEBI" id="CHEBI:29108"/>
    </ligand>
</feature>
<evidence type="ECO:0000256" key="5">
    <source>
        <dbReference type="ARBA" id="ARBA00022692"/>
    </source>
</evidence>
<evidence type="ECO:0000256" key="1">
    <source>
        <dbReference type="ARBA" id="ARBA00004141"/>
    </source>
</evidence>
<comment type="cofactor">
    <cofactor evidence="14">
        <name>Zn(2+)</name>
        <dbReference type="ChEBI" id="CHEBI:29105"/>
    </cofactor>
</comment>
<gene>
    <name evidence="16" type="primary">acer2</name>
</gene>
<accession>A0A671QXH4</accession>
<dbReference type="InterPro" id="IPR008901">
    <property type="entry name" value="ACER"/>
</dbReference>
<comment type="catalytic activity">
    <reaction evidence="10">
        <text>N-(9Z-octadecenoyl)-sphing-4-enine + H2O = sphing-4-enine + (9Z)-octadecenoate</text>
        <dbReference type="Rhea" id="RHEA:41299"/>
        <dbReference type="ChEBI" id="CHEBI:15377"/>
        <dbReference type="ChEBI" id="CHEBI:30823"/>
        <dbReference type="ChEBI" id="CHEBI:57756"/>
        <dbReference type="ChEBI" id="CHEBI:77996"/>
    </reaction>
    <physiologicalReaction direction="left-to-right" evidence="10">
        <dbReference type="Rhea" id="RHEA:41300"/>
    </physiologicalReaction>
</comment>
<evidence type="ECO:0000256" key="10">
    <source>
        <dbReference type="ARBA" id="ARBA00047401"/>
    </source>
</evidence>
<comment type="pathway">
    <text evidence="2">Lipid metabolism; sphingolipid metabolism.</text>
</comment>
<feature type="binding site" evidence="13">
    <location>
        <position position="22"/>
    </location>
    <ligand>
        <name>Ca(2+)</name>
        <dbReference type="ChEBI" id="CHEBI:29108"/>
    </ligand>
</feature>
<evidence type="ECO:0000256" key="7">
    <source>
        <dbReference type="ARBA" id="ARBA00022919"/>
    </source>
</evidence>
<keyword evidence="5 15" id="KW-0812">Transmembrane</keyword>
<dbReference type="GO" id="GO:0046512">
    <property type="term" value="P:sphingosine biosynthetic process"/>
    <property type="evidence" value="ECO:0007669"/>
    <property type="project" value="UniProtKB-ARBA"/>
</dbReference>
<dbReference type="GO" id="GO:0046872">
    <property type="term" value="F:metal ion binding"/>
    <property type="evidence" value="ECO:0007669"/>
    <property type="project" value="UniProtKB-KW"/>
</dbReference>
<feature type="binding site" evidence="14">
    <location>
        <position position="214"/>
    </location>
    <ligand>
        <name>Zn(2+)</name>
        <dbReference type="ChEBI" id="CHEBI:29105"/>
        <note>catalytic</note>
    </ligand>
</feature>
<feature type="transmembrane region" description="Helical" evidence="15">
    <location>
        <begin position="212"/>
        <end position="231"/>
    </location>
</feature>
<feature type="transmembrane region" description="Helical" evidence="15">
    <location>
        <begin position="64"/>
        <end position="82"/>
    </location>
</feature>
<keyword evidence="15" id="KW-0443">Lipid metabolism</keyword>
<sequence>MDVHLWDQLQAGSSEVDWCEGNYLIYSGIAEFYNTISNVLFFVLPPILMCLFRQYATHFNSGIYLIWTLLVVVGIGSTYFHATLSFLGQMLDELAILWVLMCAIGMWFPKRYLPKMFRRDRSRFKMVIGVLSGITTCLAFIKPAINSISLMTLGIPCTALLVTELKRCDNLRVFKLGLLSGLWWTLALVCWISDRIFCEMWSSVNFPYLHCAWHILICLASYLGCVCFAYFDAASEAPEQGPVVRFWPSEKWAFIGVPYVTLLCVHRKPSIKCQEVDPLIMCPEAWWRSSEECEGRDMETGPSAPGGPAVVLGLQRLSLAYQSLMEIPYDTILQQRDTLEVLDLSYNLLDE</sequence>
<feature type="binding site" evidence="13">
    <location>
        <position position="31"/>
    </location>
    <ligand>
        <name>Ca(2+)</name>
        <dbReference type="ChEBI" id="CHEBI:29108"/>
    </ligand>
</feature>
<evidence type="ECO:0000256" key="4">
    <source>
        <dbReference type="ARBA" id="ARBA00009780"/>
    </source>
</evidence>
<comment type="catalytic activity">
    <reaction evidence="12">
        <text>an N-acylsphinganine + H2O = sphinganine + a fatty acid</text>
        <dbReference type="Rhea" id="RHEA:33551"/>
        <dbReference type="ChEBI" id="CHEBI:15377"/>
        <dbReference type="ChEBI" id="CHEBI:28868"/>
        <dbReference type="ChEBI" id="CHEBI:31488"/>
        <dbReference type="ChEBI" id="CHEBI:57817"/>
    </reaction>
    <physiologicalReaction direction="left-to-right" evidence="12">
        <dbReference type="Rhea" id="RHEA:33552"/>
    </physiologicalReaction>
</comment>
<evidence type="ECO:0000256" key="13">
    <source>
        <dbReference type="PIRSR" id="PIRSR608901-1"/>
    </source>
</evidence>
<organism evidence="16 17">
    <name type="scientific">Sinocyclocheilus anshuiensis</name>
    <dbReference type="NCBI Taxonomy" id="1608454"/>
    <lineage>
        <taxon>Eukaryota</taxon>
        <taxon>Metazoa</taxon>
        <taxon>Chordata</taxon>
        <taxon>Craniata</taxon>
        <taxon>Vertebrata</taxon>
        <taxon>Euteleostomi</taxon>
        <taxon>Actinopterygii</taxon>
        <taxon>Neopterygii</taxon>
        <taxon>Teleostei</taxon>
        <taxon>Ostariophysi</taxon>
        <taxon>Cypriniformes</taxon>
        <taxon>Cyprinidae</taxon>
        <taxon>Cyprininae</taxon>
        <taxon>Sinocyclocheilus</taxon>
    </lineage>
</organism>
<evidence type="ECO:0000256" key="6">
    <source>
        <dbReference type="ARBA" id="ARBA00022801"/>
    </source>
</evidence>
<dbReference type="GO" id="GO:0000139">
    <property type="term" value="C:Golgi membrane"/>
    <property type="evidence" value="ECO:0007669"/>
    <property type="project" value="TreeGrafter"/>
</dbReference>
<reference evidence="16" key="1">
    <citation type="submission" date="2025-08" db="UniProtKB">
        <authorList>
            <consortium name="Ensembl"/>
        </authorList>
    </citation>
    <scope>IDENTIFICATION</scope>
</reference>
<reference evidence="16" key="2">
    <citation type="submission" date="2025-09" db="UniProtKB">
        <authorList>
            <consortium name="Ensembl"/>
        </authorList>
    </citation>
    <scope>IDENTIFICATION</scope>
</reference>
<keyword evidence="17" id="KW-1185">Reference proteome</keyword>
<evidence type="ECO:0000256" key="11">
    <source>
        <dbReference type="ARBA" id="ARBA00048323"/>
    </source>
</evidence>
<evidence type="ECO:0000313" key="17">
    <source>
        <dbReference type="Proteomes" id="UP000472260"/>
    </source>
</evidence>
<evidence type="ECO:0000256" key="14">
    <source>
        <dbReference type="PIRSR" id="PIRSR608901-2"/>
    </source>
</evidence>
<evidence type="ECO:0000256" key="15">
    <source>
        <dbReference type="RuleBase" id="RU364079"/>
    </source>
</evidence>
<evidence type="ECO:0000256" key="9">
    <source>
        <dbReference type="ARBA" id="ARBA00023136"/>
    </source>
</evidence>
<comment type="similarity">
    <text evidence="4 15">Belongs to the alkaline ceramidase family.</text>
</comment>
<feature type="transmembrane region" description="Helical" evidence="15">
    <location>
        <begin position="32"/>
        <end position="52"/>
    </location>
</feature>
<comment type="catalytic activity">
    <reaction evidence="11">
        <text>an N-acylsphing-4-enine + H2O = sphing-4-enine + a fatty acid</text>
        <dbReference type="Rhea" id="RHEA:20856"/>
        <dbReference type="ChEBI" id="CHEBI:15377"/>
        <dbReference type="ChEBI" id="CHEBI:28868"/>
        <dbReference type="ChEBI" id="CHEBI:52639"/>
        <dbReference type="ChEBI" id="CHEBI:57756"/>
        <dbReference type="EC" id="3.5.1.23"/>
    </reaction>
    <physiologicalReaction direction="left-to-right" evidence="11">
        <dbReference type="Rhea" id="RHEA:20857"/>
    </physiologicalReaction>
</comment>
<dbReference type="EC" id="3.5.1.-" evidence="15"/>
<feature type="binding site" evidence="13">
    <location>
        <position position="20"/>
    </location>
    <ligand>
        <name>Ca(2+)</name>
        <dbReference type="ChEBI" id="CHEBI:29108"/>
    </ligand>
</feature>
<keyword evidence="13" id="KW-0106">Calcium</keyword>
<feature type="binding site" evidence="14">
    <location>
        <position position="210"/>
    </location>
    <ligand>
        <name>Zn(2+)</name>
        <dbReference type="ChEBI" id="CHEBI:29105"/>
        <note>catalytic</note>
    </ligand>
</feature>
<evidence type="ECO:0000256" key="8">
    <source>
        <dbReference type="ARBA" id="ARBA00022989"/>
    </source>
</evidence>
<dbReference type="AlphaFoldDB" id="A0A671QXH4"/>
<comment type="pathway">
    <text evidence="3">Sphingolipid metabolism.</text>
</comment>
<comment type="subcellular location">
    <subcellularLocation>
        <location evidence="1">Membrane</location>
        <topology evidence="1">Multi-pass membrane protein</topology>
    </subcellularLocation>
</comment>
<comment type="caution">
    <text evidence="15">Lacks conserved residue(s) required for the propagation of feature annotation.</text>
</comment>
<dbReference type="UniPathway" id="UPA00222"/>
<keyword evidence="13" id="KW-0479">Metal-binding</keyword>
<dbReference type="Pfam" id="PF05875">
    <property type="entry name" value="Ceramidase"/>
    <property type="match status" value="1"/>
</dbReference>
<proteinExistence type="inferred from homology"/>
<evidence type="ECO:0000313" key="16">
    <source>
        <dbReference type="Ensembl" id="ENSSANP00000075482.1"/>
    </source>
</evidence>
<keyword evidence="9 15" id="KW-0472">Membrane</keyword>
<dbReference type="Ensembl" id="ENSSANT00000080235.1">
    <property type="protein sequence ID" value="ENSSANP00000075482.1"/>
    <property type="gene ID" value="ENSSANG00000037621.1"/>
</dbReference>
<feature type="transmembrane region" description="Helical" evidence="15">
    <location>
        <begin position="94"/>
        <end position="112"/>
    </location>
</feature>
<dbReference type="PANTHER" id="PTHR46139:SF1">
    <property type="entry name" value="ALKALINE CERAMIDASE 2"/>
    <property type="match status" value="1"/>
</dbReference>
<dbReference type="GO" id="GO:0017040">
    <property type="term" value="F:N-acylsphingosine amidohydrolase activity"/>
    <property type="evidence" value="ECO:0007669"/>
    <property type="project" value="UniProtKB-EC"/>
</dbReference>
<feature type="transmembrane region" description="Helical" evidence="15">
    <location>
        <begin position="124"/>
        <end position="141"/>
    </location>
</feature>
<feature type="binding site" evidence="14">
    <location>
        <position position="81"/>
    </location>
    <ligand>
        <name>Zn(2+)</name>
        <dbReference type="ChEBI" id="CHEBI:29105"/>
        <note>catalytic</note>
    </ligand>
</feature>
<dbReference type="Proteomes" id="UP000472260">
    <property type="component" value="Unassembled WGS sequence"/>
</dbReference>
<dbReference type="GO" id="GO:0046514">
    <property type="term" value="P:ceramide catabolic process"/>
    <property type="evidence" value="ECO:0007669"/>
    <property type="project" value="TreeGrafter"/>
</dbReference>
<comment type="function">
    <text evidence="15">Hydrolyzes the sphingolipid ceramide into sphingosine and free fatty acid.</text>
</comment>
<name>A0A671QXH4_9TELE</name>
<keyword evidence="8 15" id="KW-1133">Transmembrane helix</keyword>